<reference evidence="1 2" key="2">
    <citation type="submission" date="2013-09" db="EMBL/GenBank/DDBJ databases">
        <title>Whole genome comparison of six Crocosphaera watsonii strains with differing phenotypes.</title>
        <authorList>
            <person name="Bench S.R."/>
            <person name="Heller P."/>
            <person name="Frank I."/>
            <person name="Arciniega M."/>
            <person name="Shilova I.N."/>
            <person name="Zehr J.P."/>
        </authorList>
    </citation>
    <scope>NUCLEOTIDE SEQUENCE [LARGE SCALE GENOMIC DNA]</scope>
    <source>
        <strain evidence="1 2">WH 0401</strain>
    </source>
</reference>
<accession>T2J752</accession>
<reference evidence="1 2" key="1">
    <citation type="submission" date="2013-01" db="EMBL/GenBank/DDBJ databases">
        <authorList>
            <person name="Bench S."/>
        </authorList>
    </citation>
    <scope>NUCLEOTIDE SEQUENCE [LARGE SCALE GENOMIC DNA]</scope>
    <source>
        <strain evidence="1 2">WH 0401</strain>
    </source>
</reference>
<protein>
    <submittedName>
        <fullName evidence="1">Uncharacterized protein</fullName>
    </submittedName>
</protein>
<dbReference type="Proteomes" id="UP000018198">
    <property type="component" value="Unassembled WGS sequence"/>
</dbReference>
<comment type="caution">
    <text evidence="1">The sequence shown here is derived from an EMBL/GenBank/DDBJ whole genome shotgun (WGS) entry which is preliminary data.</text>
</comment>
<dbReference type="AlphaFoldDB" id="T2J752"/>
<dbReference type="EMBL" id="CAQM01000249">
    <property type="protein sequence ID" value="CCQ60986.1"/>
    <property type="molecule type" value="Genomic_DNA"/>
</dbReference>
<organism evidence="1 2">
    <name type="scientific">Crocosphaera watsonii WH 0401</name>
    <dbReference type="NCBI Taxonomy" id="555881"/>
    <lineage>
        <taxon>Bacteria</taxon>
        <taxon>Bacillati</taxon>
        <taxon>Cyanobacteriota</taxon>
        <taxon>Cyanophyceae</taxon>
        <taxon>Oscillatoriophycideae</taxon>
        <taxon>Chroococcales</taxon>
        <taxon>Aphanothecaceae</taxon>
        <taxon>Crocosphaera</taxon>
    </lineage>
</organism>
<gene>
    <name evidence="1" type="ORF">CWATWH0401_1267</name>
</gene>
<name>T2J752_CROWT</name>
<evidence type="ECO:0000313" key="1">
    <source>
        <dbReference type="EMBL" id="CCQ60986.1"/>
    </source>
</evidence>
<evidence type="ECO:0000313" key="2">
    <source>
        <dbReference type="Proteomes" id="UP000018198"/>
    </source>
</evidence>
<proteinExistence type="predicted"/>
<sequence length="40" mass="4787">MNDILEEVSELTEFQAINYNYKIELKQPETKILFKQTKPV</sequence>